<dbReference type="GO" id="GO:1990837">
    <property type="term" value="F:sequence-specific double-stranded DNA binding"/>
    <property type="evidence" value="ECO:0007669"/>
    <property type="project" value="TreeGrafter"/>
</dbReference>
<evidence type="ECO:0000313" key="6">
    <source>
        <dbReference type="EMBL" id="KAK9230559.1"/>
    </source>
</evidence>
<evidence type="ECO:0000256" key="1">
    <source>
        <dbReference type="ARBA" id="ARBA00022723"/>
    </source>
</evidence>
<dbReference type="InterPro" id="IPR036236">
    <property type="entry name" value="Znf_C2H2_sf"/>
</dbReference>
<comment type="caution">
    <text evidence="6">The sequence shown here is derived from an EMBL/GenBank/DDBJ whole genome shotgun (WGS) entry which is preliminary data.</text>
</comment>
<dbReference type="AlphaFoldDB" id="A0AAP0N5P5"/>
<feature type="domain" description="BED-type" evidence="5">
    <location>
        <begin position="48"/>
        <end position="106"/>
    </location>
</feature>
<dbReference type="GO" id="GO:0008270">
    <property type="term" value="F:zinc ion binding"/>
    <property type="evidence" value="ECO:0007669"/>
    <property type="project" value="UniProtKB-KW"/>
</dbReference>
<sequence length="352" mass="40179">MDTSQSNSAYTINDSSVGDDDVNDIIELEEEIEKCLRPVEQKAPRQRKLTSQVWLLFRKVSGDKYPDNKPRAVCKKCSIEYVAVRNSGTSNLRRHYETCAKFKKRDPVQMMLDRSDGLSTRVPKFEAHVTVFEKLHANVPGEKEQDYISCFYNNDWHGEVGEIKIENVDESGSNSGDIQSTSNNNGAMDNFKLSLAYLRSADKQNMRNKMNNKNSEKDGVSSSSLGNHNFDIHYNNRLDKIEVDVQKMQVKATYNFNDNFDVTPARPTMEMTLVHASNTRGDNLTIIPSIQTPGAQQLTNPTLKVYVRRKRVRKESIYLRSLYTDPLKKPRILVAFEVKPLIEVNDSLASER</sequence>
<organism evidence="6 7">
    <name type="scientific">Citrus x changshan-huyou</name>
    <dbReference type="NCBI Taxonomy" id="2935761"/>
    <lineage>
        <taxon>Eukaryota</taxon>
        <taxon>Viridiplantae</taxon>
        <taxon>Streptophyta</taxon>
        <taxon>Embryophyta</taxon>
        <taxon>Tracheophyta</taxon>
        <taxon>Spermatophyta</taxon>
        <taxon>Magnoliopsida</taxon>
        <taxon>eudicotyledons</taxon>
        <taxon>Gunneridae</taxon>
        <taxon>Pentapetalae</taxon>
        <taxon>rosids</taxon>
        <taxon>malvids</taxon>
        <taxon>Sapindales</taxon>
        <taxon>Rutaceae</taxon>
        <taxon>Aurantioideae</taxon>
        <taxon>Citrus</taxon>
    </lineage>
</organism>
<evidence type="ECO:0000256" key="2">
    <source>
        <dbReference type="ARBA" id="ARBA00022771"/>
    </source>
</evidence>
<dbReference type="Proteomes" id="UP001428341">
    <property type="component" value="Unassembled WGS sequence"/>
</dbReference>
<protein>
    <recommendedName>
        <fullName evidence="5">BED-type domain-containing protein</fullName>
    </recommendedName>
</protein>
<proteinExistence type="predicted"/>
<dbReference type="InterPro" id="IPR053031">
    <property type="entry name" value="Cuticle_assoc_protein"/>
</dbReference>
<dbReference type="Pfam" id="PF02892">
    <property type="entry name" value="zf-BED"/>
    <property type="match status" value="1"/>
</dbReference>
<keyword evidence="3" id="KW-0862">Zinc</keyword>
<dbReference type="GO" id="GO:0005634">
    <property type="term" value="C:nucleus"/>
    <property type="evidence" value="ECO:0007669"/>
    <property type="project" value="TreeGrafter"/>
</dbReference>
<dbReference type="PROSITE" id="PS50808">
    <property type="entry name" value="ZF_BED"/>
    <property type="match status" value="1"/>
</dbReference>
<keyword evidence="2 4" id="KW-0863">Zinc-finger</keyword>
<evidence type="ECO:0000313" key="7">
    <source>
        <dbReference type="Proteomes" id="UP001428341"/>
    </source>
</evidence>
<keyword evidence="7" id="KW-1185">Reference proteome</keyword>
<evidence type="ECO:0000259" key="5">
    <source>
        <dbReference type="PROSITE" id="PS50808"/>
    </source>
</evidence>
<gene>
    <name evidence="6" type="ORF">WN944_023530</name>
</gene>
<keyword evidence="1" id="KW-0479">Metal-binding</keyword>
<dbReference type="SMART" id="SM00614">
    <property type="entry name" value="ZnF_BED"/>
    <property type="match status" value="1"/>
</dbReference>
<dbReference type="PANTHER" id="PTHR34396">
    <property type="entry name" value="OS03G0264950 PROTEIN-RELATED"/>
    <property type="match status" value="1"/>
</dbReference>
<dbReference type="SUPFAM" id="SSF57667">
    <property type="entry name" value="beta-beta-alpha zinc fingers"/>
    <property type="match status" value="1"/>
</dbReference>
<accession>A0AAP0N5P5</accession>
<dbReference type="EMBL" id="JBCGBO010000001">
    <property type="protein sequence ID" value="KAK9230559.1"/>
    <property type="molecule type" value="Genomic_DNA"/>
</dbReference>
<dbReference type="InterPro" id="IPR003656">
    <property type="entry name" value="Znf_BED"/>
</dbReference>
<evidence type="ECO:0000256" key="3">
    <source>
        <dbReference type="ARBA" id="ARBA00022833"/>
    </source>
</evidence>
<reference evidence="6 7" key="1">
    <citation type="submission" date="2024-05" db="EMBL/GenBank/DDBJ databases">
        <title>Haplotype-resolved chromosome-level genome assembly of Huyou (Citrus changshanensis).</title>
        <authorList>
            <person name="Miao C."/>
            <person name="Chen W."/>
            <person name="Wu Y."/>
            <person name="Wang L."/>
            <person name="Zhao S."/>
            <person name="Grierson D."/>
            <person name="Xu C."/>
            <person name="Chen K."/>
        </authorList>
    </citation>
    <scope>NUCLEOTIDE SEQUENCE [LARGE SCALE GENOMIC DNA]</scope>
    <source>
        <strain evidence="6">01-14</strain>
        <tissue evidence="6">Leaf</tissue>
    </source>
</reference>
<evidence type="ECO:0000256" key="4">
    <source>
        <dbReference type="PROSITE-ProRule" id="PRU00027"/>
    </source>
</evidence>
<dbReference type="GO" id="GO:0006357">
    <property type="term" value="P:regulation of transcription by RNA polymerase II"/>
    <property type="evidence" value="ECO:0007669"/>
    <property type="project" value="TreeGrafter"/>
</dbReference>
<dbReference type="PANTHER" id="PTHR34396:SF25">
    <property type="entry name" value="BOUNDARY ELEMENT ASSOCIATED FACTOR"/>
    <property type="match status" value="1"/>
</dbReference>
<name>A0AAP0N5P5_9ROSI</name>